<comment type="caution">
    <text evidence="2">The sequence shown here is derived from an EMBL/GenBank/DDBJ whole genome shotgun (WGS) entry which is preliminary data.</text>
</comment>
<evidence type="ECO:0000313" key="2">
    <source>
        <dbReference type="EMBL" id="MBB6522760.1"/>
    </source>
</evidence>
<proteinExistence type="predicted"/>
<reference evidence="2 3" key="1">
    <citation type="submission" date="2020-08" db="EMBL/GenBank/DDBJ databases">
        <title>Genomic Encyclopedia of Type Strains, Phase IV (KMG-IV): sequencing the most valuable type-strain genomes for metagenomic binning, comparative biology and taxonomic classification.</title>
        <authorList>
            <person name="Goeker M."/>
        </authorList>
    </citation>
    <scope>NUCLEOTIDE SEQUENCE [LARGE SCALE GENOMIC DNA]</scope>
    <source>
        <strain evidence="2 3">DSM 22368</strain>
    </source>
</reference>
<dbReference type="RefSeq" id="WP_166845263.1">
    <property type="nucleotide sequence ID" value="NZ_JAAONY010000002.1"/>
</dbReference>
<dbReference type="InterPro" id="IPR012434">
    <property type="entry name" value="DUF1631"/>
</dbReference>
<evidence type="ECO:0008006" key="4">
    <source>
        <dbReference type="Google" id="ProtNLM"/>
    </source>
</evidence>
<keyword evidence="3" id="KW-1185">Reference proteome</keyword>
<evidence type="ECO:0000313" key="3">
    <source>
        <dbReference type="Proteomes" id="UP000528457"/>
    </source>
</evidence>
<dbReference type="AlphaFoldDB" id="A0A7X0JWF4"/>
<feature type="region of interest" description="Disordered" evidence="1">
    <location>
        <begin position="1"/>
        <end position="32"/>
    </location>
</feature>
<accession>A0A7X0JWF4</accession>
<name>A0A7X0JWF4_9GAMM</name>
<dbReference type="Proteomes" id="UP000528457">
    <property type="component" value="Unassembled WGS sequence"/>
</dbReference>
<gene>
    <name evidence="2" type="ORF">HNR48_003045</name>
</gene>
<sequence length="753" mass="84569">MVNSKDNVIPLKAAKPSTAPPKLRNKQALDEPVHKPVSQLPRGIQAVHLLLSKVLQQGMSQFFNQSDDALFERAEIAGNNQEQSQYFEAMRALRMSKATLAQSLFETLRNSFVELQRTSSTQPGTLSVYDNEDLCADDVQLVSEEAFEEEVAIKSMVTAHRQQHQQNLDHLWRRCFHLLGKKGEDNANRLPCDVEKLTQCFAGQLDALSVAISIKLLLLKIFERSVLQQLGNAYALLNQRMAEQGVLPDLQRQISRERRAKLNTRRTRVRHDTQVQGHALGDLHQLMDDDTSLIPTLNNKIEESSLSTQQLGQILAGFQGQQASMALQTQEDSRALSEKLSQLLMSQGHVSQLDRNIINLVHMLFEYIWEDPNLAAPMRAVLSRMQIPLLKVALADAAFLQAGSHPARQLLNEMARCALGWEEPEDAERRKQDALLQQLEMIVQRVQDEFVDDVSIFTELHQQLRKFLDREQRRAELVAQRTVDQVRGEALTTQAKAAVSDVLNKACEGLPGVGQALLREAWARVLQMVYLKQGADSVAWSEKLDMAEQLATLLRNCTQSNSEAELALLVQKMEGDLADVGLDSFQSRAWFEAVENHVREQRPRRDVSADLDFACAENAESGILLAEDDVSLNPEAPSSEASEAPEETQEEHVVARESLSPGDPAMRQARRLSQGAWLQWVEDGNSQRCRLAAILPSVGRYVFVSRQGKKVLELGLDDLAWAIKDGKLSVLNDGQLFDRALQTVIGDMRRRKQ</sequence>
<evidence type="ECO:0000256" key="1">
    <source>
        <dbReference type="SAM" id="MobiDB-lite"/>
    </source>
</evidence>
<organism evidence="2 3">
    <name type="scientific">Pseudoteredinibacter isoporae</name>
    <dbReference type="NCBI Taxonomy" id="570281"/>
    <lineage>
        <taxon>Bacteria</taxon>
        <taxon>Pseudomonadati</taxon>
        <taxon>Pseudomonadota</taxon>
        <taxon>Gammaproteobacteria</taxon>
        <taxon>Cellvibrionales</taxon>
        <taxon>Cellvibrionaceae</taxon>
        <taxon>Pseudoteredinibacter</taxon>
    </lineage>
</organism>
<dbReference type="Pfam" id="PF07793">
    <property type="entry name" value="DUF1631"/>
    <property type="match status" value="1"/>
</dbReference>
<dbReference type="EMBL" id="JACHHT010000002">
    <property type="protein sequence ID" value="MBB6522760.1"/>
    <property type="molecule type" value="Genomic_DNA"/>
</dbReference>
<dbReference type="InParanoid" id="A0A7X0JWF4"/>
<protein>
    <recommendedName>
        <fullName evidence="4">DUF1631 domain-containing protein</fullName>
    </recommendedName>
</protein>